<dbReference type="EMBL" id="CAJVCH010533205">
    <property type="protein sequence ID" value="CAG7824540.1"/>
    <property type="molecule type" value="Genomic_DNA"/>
</dbReference>
<evidence type="ECO:0000256" key="4">
    <source>
        <dbReference type="ARBA" id="ARBA00023002"/>
    </source>
</evidence>
<accession>A0A8J2LLP6</accession>
<comment type="similarity">
    <text evidence="1">Belongs to the short-chain dehydrogenases/reductases (SDR) family.</text>
</comment>
<evidence type="ECO:0000313" key="6">
    <source>
        <dbReference type="Proteomes" id="UP000708208"/>
    </source>
</evidence>
<evidence type="ECO:0000256" key="2">
    <source>
        <dbReference type="ARBA" id="ARBA00011881"/>
    </source>
</evidence>
<evidence type="ECO:0000256" key="1">
    <source>
        <dbReference type="ARBA" id="ARBA00006484"/>
    </source>
</evidence>
<name>A0A8J2LLP6_9HEXA</name>
<dbReference type="OrthoDB" id="1393670at2759"/>
<comment type="caution">
    <text evidence="5">The sequence shown here is derived from an EMBL/GenBank/DDBJ whole genome shotgun (WGS) entry which is preliminary data.</text>
</comment>
<dbReference type="InterPro" id="IPR002347">
    <property type="entry name" value="SDR_fam"/>
</dbReference>
<dbReference type="PROSITE" id="PS00061">
    <property type="entry name" value="ADH_SHORT"/>
    <property type="match status" value="1"/>
</dbReference>
<gene>
    <name evidence="5" type="ORF">AFUS01_LOCUS34691</name>
</gene>
<dbReference type="AlphaFoldDB" id="A0A8J2LLP6"/>
<dbReference type="PANTHER" id="PTHR44252:SF3">
    <property type="entry name" value="D-ERYTHRULOSE REDUCTASE-RELATED"/>
    <property type="match status" value="1"/>
</dbReference>
<dbReference type="InterPro" id="IPR051737">
    <property type="entry name" value="L-xylulose/Carbonyl_redctase"/>
</dbReference>
<organism evidence="5 6">
    <name type="scientific">Allacma fusca</name>
    <dbReference type="NCBI Taxonomy" id="39272"/>
    <lineage>
        <taxon>Eukaryota</taxon>
        <taxon>Metazoa</taxon>
        <taxon>Ecdysozoa</taxon>
        <taxon>Arthropoda</taxon>
        <taxon>Hexapoda</taxon>
        <taxon>Collembola</taxon>
        <taxon>Symphypleona</taxon>
        <taxon>Sminthuridae</taxon>
        <taxon>Allacma</taxon>
    </lineage>
</organism>
<keyword evidence="3" id="KW-0521">NADP</keyword>
<dbReference type="GO" id="GO:0004090">
    <property type="term" value="F:carbonyl reductase (NADPH) activity"/>
    <property type="evidence" value="ECO:0007669"/>
    <property type="project" value="TreeGrafter"/>
</dbReference>
<sequence length="249" mass="26586">MAKEISFTGKNVLVTGGGSGIGKALCQALHAQGAHVFALCKNQDWLNSLVNECPGVKTICVDLEDWDGTRAAVSELEVMDCLVNNAGIAAGKIFMETTSENFDKLMSVNVKAIINVSQVVAQKMMDSNRSGSIVNVSSIASRFGVPQSVVYNVSKAAVDMLTKAMAVELGPKKIRVNAVNPTIIMTPLAKNFYETGPGVQVKAKVLARTPMGRICELEEVVNTIMFLLSDLAPMIHGENIFIEGGYSAC</sequence>
<evidence type="ECO:0000313" key="5">
    <source>
        <dbReference type="EMBL" id="CAG7824540.1"/>
    </source>
</evidence>
<dbReference type="GO" id="GO:0050038">
    <property type="term" value="F:L-xylulose reductase (NADPH) activity"/>
    <property type="evidence" value="ECO:0007669"/>
    <property type="project" value="TreeGrafter"/>
</dbReference>
<evidence type="ECO:0000256" key="3">
    <source>
        <dbReference type="ARBA" id="ARBA00022857"/>
    </source>
</evidence>
<protein>
    <submittedName>
        <fullName evidence="5">Uncharacterized protein</fullName>
    </submittedName>
</protein>
<dbReference type="Pfam" id="PF13561">
    <property type="entry name" value="adh_short_C2"/>
    <property type="match status" value="1"/>
</dbReference>
<dbReference type="PANTHER" id="PTHR44252">
    <property type="entry name" value="D-ERYTHRULOSE REDUCTASE"/>
    <property type="match status" value="1"/>
</dbReference>
<dbReference type="FunFam" id="3.40.50.720:FF:000084">
    <property type="entry name" value="Short-chain dehydrogenase reductase"/>
    <property type="match status" value="1"/>
</dbReference>
<dbReference type="GO" id="GO:0006006">
    <property type="term" value="P:glucose metabolic process"/>
    <property type="evidence" value="ECO:0007669"/>
    <property type="project" value="TreeGrafter"/>
</dbReference>
<keyword evidence="6" id="KW-1185">Reference proteome</keyword>
<comment type="subunit">
    <text evidence="2">Homotetramer.</text>
</comment>
<dbReference type="GO" id="GO:0005997">
    <property type="term" value="P:xylulose metabolic process"/>
    <property type="evidence" value="ECO:0007669"/>
    <property type="project" value="TreeGrafter"/>
</dbReference>
<keyword evidence="4" id="KW-0560">Oxidoreductase</keyword>
<dbReference type="InterPro" id="IPR020904">
    <property type="entry name" value="Sc_DH/Rdtase_CS"/>
</dbReference>
<dbReference type="Proteomes" id="UP000708208">
    <property type="component" value="Unassembled WGS sequence"/>
</dbReference>
<reference evidence="5" key="1">
    <citation type="submission" date="2021-06" db="EMBL/GenBank/DDBJ databases">
        <authorList>
            <person name="Hodson N. C."/>
            <person name="Mongue J. A."/>
            <person name="Jaron S. K."/>
        </authorList>
    </citation>
    <scope>NUCLEOTIDE SEQUENCE</scope>
</reference>
<proteinExistence type="inferred from homology"/>